<evidence type="ECO:0000313" key="2">
    <source>
        <dbReference type="Proteomes" id="UP001183388"/>
    </source>
</evidence>
<evidence type="ECO:0000313" key="1">
    <source>
        <dbReference type="EMBL" id="MDT0306179.1"/>
    </source>
</evidence>
<name>A0ABU2L3P0_9ACTN</name>
<sequence length="99" mass="9966">MVAPSITPGRGQDTVPAAAVADLISAVREALTLPEPVDVAGAEARARLLDMRATHVAGALAAYDGPSILSAITSVVRDGMRRTPATYPTRGVEAAGGAS</sequence>
<protein>
    <submittedName>
        <fullName evidence="1">Uncharacterized protein</fullName>
    </submittedName>
</protein>
<organism evidence="1 2">
    <name type="scientific">Streptomyces boetiae</name>
    <dbReference type="NCBI Taxonomy" id="3075541"/>
    <lineage>
        <taxon>Bacteria</taxon>
        <taxon>Bacillati</taxon>
        <taxon>Actinomycetota</taxon>
        <taxon>Actinomycetes</taxon>
        <taxon>Kitasatosporales</taxon>
        <taxon>Streptomycetaceae</taxon>
        <taxon>Streptomyces</taxon>
    </lineage>
</organism>
<accession>A0ABU2L3P0</accession>
<dbReference type="RefSeq" id="WP_311629099.1">
    <property type="nucleotide sequence ID" value="NZ_JAVREN010000004.1"/>
</dbReference>
<dbReference type="Proteomes" id="UP001183388">
    <property type="component" value="Unassembled WGS sequence"/>
</dbReference>
<comment type="caution">
    <text evidence="1">The sequence shown here is derived from an EMBL/GenBank/DDBJ whole genome shotgun (WGS) entry which is preliminary data.</text>
</comment>
<proteinExistence type="predicted"/>
<keyword evidence="2" id="KW-1185">Reference proteome</keyword>
<dbReference type="EMBL" id="JAVREN010000004">
    <property type="protein sequence ID" value="MDT0306179.1"/>
    <property type="molecule type" value="Genomic_DNA"/>
</dbReference>
<gene>
    <name evidence="1" type="ORF">RM780_04275</name>
</gene>
<reference evidence="2" key="1">
    <citation type="submission" date="2023-07" db="EMBL/GenBank/DDBJ databases">
        <title>30 novel species of actinomycetes from the DSMZ collection.</title>
        <authorList>
            <person name="Nouioui I."/>
        </authorList>
    </citation>
    <scope>NUCLEOTIDE SEQUENCE [LARGE SCALE GENOMIC DNA]</scope>
    <source>
        <strain evidence="2">DSM 44917</strain>
    </source>
</reference>